<dbReference type="Proteomes" id="UP001159001">
    <property type="component" value="Unassembled WGS sequence"/>
</dbReference>
<name>A0A2A5Q6E5_PRORE</name>
<evidence type="ECO:0000313" key="5">
    <source>
        <dbReference type="Proteomes" id="UP000216001"/>
    </source>
</evidence>
<dbReference type="EMBL" id="JAHWLI010000063">
    <property type="protein sequence ID" value="MBW3118093.1"/>
    <property type="molecule type" value="Genomic_DNA"/>
</dbReference>
<reference evidence="3" key="4">
    <citation type="submission" date="2022-10" db="EMBL/GenBank/DDBJ databases">
        <title>Bacterial isolates recovered from the One Health project in Brazil.</title>
        <authorList>
            <person name="Valiatti T.B."/>
            <person name="Santos F."/>
            <person name="Cayo R."/>
            <person name="Gales A.C."/>
        </authorList>
    </citation>
    <scope>NUCLEOTIDE SEQUENCE</scope>
    <source>
        <strain evidence="3">PVR188</strain>
    </source>
</reference>
<proteinExistence type="predicted"/>
<evidence type="ECO:0000313" key="1">
    <source>
        <dbReference type="EMBL" id="CAB5666174.1"/>
    </source>
</evidence>
<protein>
    <submittedName>
        <fullName evidence="4">MbeCy</fullName>
    </submittedName>
</protein>
<dbReference type="RefSeq" id="WP_036958643.1">
    <property type="nucleotide sequence ID" value="NZ_ABDWLN020000041.1"/>
</dbReference>
<evidence type="ECO:0000313" key="2">
    <source>
        <dbReference type="EMBL" id="MBW3118093.1"/>
    </source>
</evidence>
<dbReference type="EMBL" id="NOWC01000006">
    <property type="protein sequence ID" value="OZS75302.1"/>
    <property type="molecule type" value="Genomic_DNA"/>
</dbReference>
<reference evidence="2" key="3">
    <citation type="submission" date="2021-07" db="EMBL/GenBank/DDBJ databases">
        <authorList>
            <person name="Stanton E."/>
        </authorList>
    </citation>
    <scope>NUCLEOTIDE SEQUENCE</scope>
    <source>
        <strain evidence="2">2021EL-01139</strain>
    </source>
</reference>
<dbReference type="EMBL" id="JAOWIN010000001">
    <property type="protein sequence ID" value="MDI9091026.1"/>
    <property type="molecule type" value="Genomic_DNA"/>
</dbReference>
<evidence type="ECO:0000313" key="3">
    <source>
        <dbReference type="EMBL" id="MDI9091026.1"/>
    </source>
</evidence>
<comment type="caution">
    <text evidence="4">The sequence shown here is derived from an EMBL/GenBank/DDBJ whole genome shotgun (WGS) entry which is preliminary data.</text>
</comment>
<evidence type="ECO:0000313" key="4">
    <source>
        <dbReference type="EMBL" id="OZS75302.1"/>
    </source>
</evidence>
<dbReference type="Proteomes" id="UP000834611">
    <property type="component" value="Unassembled WGS sequence"/>
</dbReference>
<dbReference type="GeneID" id="92275371"/>
<reference evidence="4 5" key="1">
    <citation type="submission" date="2017-07" db="EMBL/GenBank/DDBJ databases">
        <title>blaIMP-27 on transferable plasmids in Proteus mirabilis and Providencia rettgeri.</title>
        <authorList>
            <person name="Potter R."/>
        </authorList>
    </citation>
    <scope>NUCLEOTIDE SEQUENCE [LARGE SCALE GENOMIC DNA]</scope>
    <source>
        <strain evidence="4 5">PR1</strain>
    </source>
</reference>
<dbReference type="AlphaFoldDB" id="A0A2A5Q6E5"/>
<sequence length="50" mass="5795">MSNMKTEVVVVRLTKHERALLDTVKTKPLLADWLKEIAMAEAKQQENKEE</sequence>
<reference evidence="1" key="2">
    <citation type="submission" date="2020-05" db="EMBL/GenBank/DDBJ databases">
        <authorList>
            <person name="Delgado-Blas J."/>
        </authorList>
    </citation>
    <scope>NUCLEOTIDE SEQUENCE</scope>
    <source>
        <strain evidence="1">BB1453</strain>
    </source>
</reference>
<organism evidence="4 5">
    <name type="scientific">Providencia rettgeri</name>
    <dbReference type="NCBI Taxonomy" id="587"/>
    <lineage>
        <taxon>Bacteria</taxon>
        <taxon>Pseudomonadati</taxon>
        <taxon>Pseudomonadota</taxon>
        <taxon>Gammaproteobacteria</taxon>
        <taxon>Enterobacterales</taxon>
        <taxon>Morganellaceae</taxon>
        <taxon>Providencia</taxon>
    </lineage>
</organism>
<gene>
    <name evidence="4" type="ORF">CHI95_07300</name>
    <name evidence="1" type="ORF">GHA_00495</name>
    <name evidence="2" type="ORF">KYI77_16715</name>
    <name evidence="3" type="ORF">OGX73_00140</name>
</gene>
<accession>A0A2A5Q6E5</accession>
<dbReference type="Proteomes" id="UP001155882">
    <property type="component" value="Unassembled WGS sequence"/>
</dbReference>
<dbReference type="Proteomes" id="UP000216001">
    <property type="component" value="Unassembled WGS sequence"/>
</dbReference>
<dbReference type="EMBL" id="CAHPSF010000001">
    <property type="protein sequence ID" value="CAB5666174.1"/>
    <property type="molecule type" value="Genomic_DNA"/>
</dbReference>